<comment type="subcellular location">
    <subcellularLocation>
        <location evidence="1 8">Cell membrane</location>
        <topology evidence="1 8">Multi-pass membrane protein</topology>
    </subcellularLocation>
</comment>
<feature type="transmembrane region" description="Helical" evidence="8">
    <location>
        <begin position="523"/>
        <end position="542"/>
    </location>
</feature>
<feature type="transmembrane region" description="Helical" evidence="8">
    <location>
        <begin position="308"/>
        <end position="330"/>
    </location>
</feature>
<dbReference type="InterPro" id="IPR001463">
    <property type="entry name" value="Na/Ala_symport"/>
</dbReference>
<evidence type="ECO:0000256" key="3">
    <source>
        <dbReference type="ARBA" id="ARBA00022448"/>
    </source>
</evidence>
<keyword evidence="4 8" id="KW-1003">Cell membrane</keyword>
<dbReference type="PANTHER" id="PTHR30330:SF3">
    <property type="entry name" value="TRANSCRIPTIONAL REGULATOR, LRP FAMILY"/>
    <property type="match status" value="1"/>
</dbReference>
<feature type="transmembrane region" description="Helical" evidence="8">
    <location>
        <begin position="499"/>
        <end position="517"/>
    </location>
</feature>
<evidence type="ECO:0000256" key="7">
    <source>
        <dbReference type="ARBA" id="ARBA00023136"/>
    </source>
</evidence>
<protein>
    <submittedName>
        <fullName evidence="9">Alanine or glycine:cation symporter, AGCS family</fullName>
    </submittedName>
</protein>
<sequence length="562" mass="60451">MKYKLLTLFTFLFPFLIFSQEVGLDQQIDQAFKPISDFFSAVIFFNVWHDPDIPFVLVLLVGSALFFTIYFGFPNIRFFGKAINTVRGKYEDIEKHGAQNLYGEDGIAQGQDLSNVDIEDHLVSMENDLAVSGDIIDTIRDESTDGEVSHFQALATAVSGTVGNGNIAGVALAIALGGPGATFWMIVCGLLGMSTKFVECTLGVQYRDVGEDGTVYGGPMYYISKGLKERGFKTLGKVAAVIFAIFCIGGSFGGGNAAQSNQATIVIKELFNWQSTAAGAIVGLVLAILVGVIIIGGIKRIAQVTEKVVPFMAIMYVVACLYIILSNYTLVDDAIALIVDEAFKPTAIGVGSLIGVLLVGFKRAAFSNEAGAGSASIAHSAVRTKYSASEGLVALLEPFIDTVVICSMTAIVIIIFNFGGAFTYGGDGSGSVLIDGVAYEGAGITAVAFAEYIPYSNVFLTIAVVLFAVSTMISWSYYGLQSWKYLFGRGKTADIVYKLLFLTFIVIGAAASMKSIWDFSDAMIFAMVFPNMVGLFFLFPVVKKQLTRYLDAIKLKYDAIDN</sequence>
<feature type="transmembrane region" description="Helical" evidence="8">
    <location>
        <begin position="234"/>
        <end position="253"/>
    </location>
</feature>
<keyword evidence="3 8" id="KW-0813">Transport</keyword>
<keyword evidence="5 8" id="KW-0812">Transmembrane</keyword>
<dbReference type="RefSeq" id="WP_073247342.1">
    <property type="nucleotide sequence ID" value="NZ_CANLFZ010000008.1"/>
</dbReference>
<evidence type="ECO:0000256" key="2">
    <source>
        <dbReference type="ARBA" id="ARBA00009261"/>
    </source>
</evidence>
<evidence type="ECO:0000256" key="4">
    <source>
        <dbReference type="ARBA" id="ARBA00022475"/>
    </source>
</evidence>
<gene>
    <name evidence="9" type="ORF">SAMN04488007_3910</name>
</gene>
<feature type="transmembrane region" description="Helical" evidence="8">
    <location>
        <begin position="273"/>
        <end position="296"/>
    </location>
</feature>
<feature type="transmembrane region" description="Helical" evidence="8">
    <location>
        <begin position="342"/>
        <end position="361"/>
    </location>
</feature>
<dbReference type="NCBIfam" id="TIGR00835">
    <property type="entry name" value="agcS"/>
    <property type="match status" value="1"/>
</dbReference>
<dbReference type="GO" id="GO:0005283">
    <property type="term" value="F:amino acid:sodium symporter activity"/>
    <property type="evidence" value="ECO:0007669"/>
    <property type="project" value="InterPro"/>
</dbReference>
<dbReference type="AlphaFoldDB" id="A0A1M6VJ87"/>
<name>A0A1M6VJ87_9FLAO</name>
<dbReference type="EMBL" id="FQZX01000005">
    <property type="protein sequence ID" value="SHK81424.1"/>
    <property type="molecule type" value="Genomic_DNA"/>
</dbReference>
<dbReference type="OrthoDB" id="9804874at2"/>
<keyword evidence="8" id="KW-0769">Symport</keyword>
<keyword evidence="7 8" id="KW-0472">Membrane</keyword>
<evidence type="ECO:0000256" key="6">
    <source>
        <dbReference type="ARBA" id="ARBA00022989"/>
    </source>
</evidence>
<keyword evidence="10" id="KW-1185">Reference proteome</keyword>
<dbReference type="PANTHER" id="PTHR30330">
    <property type="entry name" value="AGSS FAMILY TRANSPORTER, SODIUM-ALANINE"/>
    <property type="match status" value="1"/>
</dbReference>
<organism evidence="9 10">
    <name type="scientific">Maribacter aquivivus</name>
    <dbReference type="NCBI Taxonomy" id="228958"/>
    <lineage>
        <taxon>Bacteria</taxon>
        <taxon>Pseudomonadati</taxon>
        <taxon>Bacteroidota</taxon>
        <taxon>Flavobacteriia</taxon>
        <taxon>Flavobacteriales</taxon>
        <taxon>Flavobacteriaceae</taxon>
        <taxon>Maribacter</taxon>
    </lineage>
</organism>
<evidence type="ECO:0000256" key="5">
    <source>
        <dbReference type="ARBA" id="ARBA00022692"/>
    </source>
</evidence>
<dbReference type="Proteomes" id="UP000184314">
    <property type="component" value="Unassembled WGS sequence"/>
</dbReference>
<proteinExistence type="inferred from homology"/>
<feature type="transmembrane region" description="Helical" evidence="8">
    <location>
        <begin position="458"/>
        <end position="478"/>
    </location>
</feature>
<evidence type="ECO:0000256" key="1">
    <source>
        <dbReference type="ARBA" id="ARBA00004651"/>
    </source>
</evidence>
<reference evidence="10" key="1">
    <citation type="submission" date="2016-11" db="EMBL/GenBank/DDBJ databases">
        <authorList>
            <person name="Varghese N."/>
            <person name="Submissions S."/>
        </authorList>
    </citation>
    <scope>NUCLEOTIDE SEQUENCE [LARGE SCALE GENOMIC DNA]</scope>
    <source>
        <strain evidence="10">DSM 16478</strain>
    </source>
</reference>
<evidence type="ECO:0000256" key="8">
    <source>
        <dbReference type="RuleBase" id="RU363064"/>
    </source>
</evidence>
<feature type="transmembrane region" description="Helical" evidence="8">
    <location>
        <begin position="53"/>
        <end position="73"/>
    </location>
</feature>
<dbReference type="PRINTS" id="PR00175">
    <property type="entry name" value="NAALASMPORT"/>
</dbReference>
<dbReference type="STRING" id="228958.SAMN04488007_3910"/>
<keyword evidence="6 8" id="KW-1133">Transmembrane helix</keyword>
<dbReference type="Pfam" id="PF01235">
    <property type="entry name" value="Na_Ala_symp"/>
    <property type="match status" value="1"/>
</dbReference>
<evidence type="ECO:0000313" key="10">
    <source>
        <dbReference type="Proteomes" id="UP000184314"/>
    </source>
</evidence>
<accession>A0A1M6VJ87</accession>
<comment type="similarity">
    <text evidence="2 8">Belongs to the alanine or glycine:cation symporter (AGCS) (TC 2.A.25) family.</text>
</comment>
<feature type="transmembrane region" description="Helical" evidence="8">
    <location>
        <begin position="392"/>
        <end position="416"/>
    </location>
</feature>
<evidence type="ECO:0000313" key="9">
    <source>
        <dbReference type="EMBL" id="SHK81424.1"/>
    </source>
</evidence>
<dbReference type="GO" id="GO:0005886">
    <property type="term" value="C:plasma membrane"/>
    <property type="evidence" value="ECO:0007669"/>
    <property type="project" value="UniProtKB-SubCell"/>
</dbReference>